<evidence type="ECO:0000259" key="1">
    <source>
        <dbReference type="Pfam" id="PF00149"/>
    </source>
</evidence>
<reference evidence="2" key="1">
    <citation type="submission" date="2020-06" db="EMBL/GenBank/DDBJ databases">
        <title>Whole Genome Sequence of Bradyrhizobium sp. Strain 1S1.</title>
        <authorList>
            <person name="Bromfield E.S.P."/>
            <person name="Cloutier S."/>
        </authorList>
    </citation>
    <scope>NUCLEOTIDE SEQUENCE [LARGE SCALE GENOMIC DNA]</scope>
    <source>
        <strain evidence="2">1S1</strain>
    </source>
</reference>
<comment type="caution">
    <text evidence="2">The sequence shown here is derived from an EMBL/GenBank/DDBJ whole genome shotgun (WGS) entry which is preliminary data.</text>
</comment>
<dbReference type="PANTHER" id="PTHR42850:SF4">
    <property type="entry name" value="ZINC-DEPENDENT ENDOPOLYPHOSPHATASE"/>
    <property type="match status" value="1"/>
</dbReference>
<dbReference type="PANTHER" id="PTHR42850">
    <property type="entry name" value="METALLOPHOSPHOESTERASE"/>
    <property type="match status" value="1"/>
</dbReference>
<dbReference type="InterPro" id="IPR050126">
    <property type="entry name" value="Ap4A_hydrolase"/>
</dbReference>
<organism evidence="2">
    <name type="scientific">Bradyrhizobium septentrionale</name>
    <dbReference type="NCBI Taxonomy" id="1404411"/>
    <lineage>
        <taxon>Bacteria</taxon>
        <taxon>Pseudomonadati</taxon>
        <taxon>Pseudomonadota</taxon>
        <taxon>Alphaproteobacteria</taxon>
        <taxon>Hyphomicrobiales</taxon>
        <taxon>Nitrobacteraceae</taxon>
        <taxon>Bradyrhizobium</taxon>
    </lineage>
</organism>
<dbReference type="GO" id="GO:0016791">
    <property type="term" value="F:phosphatase activity"/>
    <property type="evidence" value="ECO:0007669"/>
    <property type="project" value="TreeGrafter"/>
</dbReference>
<dbReference type="InterPro" id="IPR029052">
    <property type="entry name" value="Metallo-depent_PP-like"/>
</dbReference>
<dbReference type="AlphaFoldDB" id="A0A973W310"/>
<dbReference type="SUPFAM" id="SSF56300">
    <property type="entry name" value="Metallo-dependent phosphatases"/>
    <property type="match status" value="1"/>
</dbReference>
<dbReference type="GO" id="GO:0110154">
    <property type="term" value="P:RNA decapping"/>
    <property type="evidence" value="ECO:0007669"/>
    <property type="project" value="TreeGrafter"/>
</dbReference>
<proteinExistence type="predicted"/>
<evidence type="ECO:0000313" key="2">
    <source>
        <dbReference type="EMBL" id="NVI46471.1"/>
    </source>
</evidence>
<dbReference type="InterPro" id="IPR004843">
    <property type="entry name" value="Calcineurin-like_PHP"/>
</dbReference>
<dbReference type="CDD" id="cd00144">
    <property type="entry name" value="MPP_PPP_family"/>
    <property type="match status" value="1"/>
</dbReference>
<dbReference type="RefSeq" id="WP_166205791.1">
    <property type="nucleotide sequence ID" value="NZ_CP088285.1"/>
</dbReference>
<dbReference type="Gene3D" id="3.60.21.10">
    <property type="match status" value="1"/>
</dbReference>
<feature type="domain" description="Calcineurin-like phosphoesterase" evidence="1">
    <location>
        <begin position="4"/>
        <end position="189"/>
    </location>
</feature>
<dbReference type="Pfam" id="PF00149">
    <property type="entry name" value="Metallophos"/>
    <property type="match status" value="1"/>
</dbReference>
<accession>A0A973W310</accession>
<dbReference type="GO" id="GO:0005737">
    <property type="term" value="C:cytoplasm"/>
    <property type="evidence" value="ECO:0007669"/>
    <property type="project" value="TreeGrafter"/>
</dbReference>
<name>A0A973W310_9BRAD</name>
<dbReference type="EMBL" id="JAAOLE020000001">
    <property type="protein sequence ID" value="NVI46471.1"/>
    <property type="molecule type" value="Genomic_DNA"/>
</dbReference>
<gene>
    <name evidence="2" type="ORF">HAP48_026630</name>
</gene>
<dbReference type="GO" id="GO:0008803">
    <property type="term" value="F:bis(5'-nucleosyl)-tetraphosphatase (symmetrical) activity"/>
    <property type="evidence" value="ECO:0007669"/>
    <property type="project" value="TreeGrafter"/>
</dbReference>
<protein>
    <submittedName>
        <fullName evidence="2">Serine/threonine protein phosphatase</fullName>
    </submittedName>
</protein>
<sequence>MTSRTYAIADLHGRYDLLERALWSIKAHAKGVKHKIITLGDYIDRGPQSKGIIETLMEAQARGLPFICLKGNHEDMMVQTLRKPLDHNWWITNGGGTTLMSYGHVRYGDYDPTVVPEAHIDWMDQLPLYHVDAHRVFVHAYVKQGVPLEQQGTELLLWSRYPVGAEDGYRDLHVVHGHDYFEDGPKLFKGRTNLDTRAYHTGRLVVGVFDDDQPGGPIGAIEIKGDPR</sequence>